<dbReference type="Proteomes" id="UP000038830">
    <property type="component" value="Unassembled WGS sequence"/>
</dbReference>
<organism evidence="1 2">
    <name type="scientific">Cyberlindnera jadinii (strain ATCC 18201 / CBS 1600 / BCRC 20928 / JCM 3617 / NBRC 0987 / NRRL Y-1542)</name>
    <name type="common">Torula yeast</name>
    <name type="synonym">Candida utilis</name>
    <dbReference type="NCBI Taxonomy" id="983966"/>
    <lineage>
        <taxon>Eukaryota</taxon>
        <taxon>Fungi</taxon>
        <taxon>Dikarya</taxon>
        <taxon>Ascomycota</taxon>
        <taxon>Saccharomycotina</taxon>
        <taxon>Saccharomycetes</taxon>
        <taxon>Phaffomycetales</taxon>
        <taxon>Phaffomycetaceae</taxon>
        <taxon>Cyberlindnera</taxon>
    </lineage>
</organism>
<dbReference type="EMBL" id="CDQK01000004">
    <property type="protein sequence ID" value="CEP23479.1"/>
    <property type="molecule type" value="Genomic_DNA"/>
</dbReference>
<sequence>MAMTAVCLYVNEKHLDSEIVRTIKSVCTANEIFQSLWYEYFTWTSLSTSLYSPFLAMIFLPTCYIRCCSGWYAPMGAQQSSNALSVRHLNRGSNTEFRSQRSKM</sequence>
<gene>
    <name evidence="1" type="ORF">BN1211_4071</name>
</gene>
<dbReference type="AlphaFoldDB" id="A0A0H5CFV0"/>
<reference evidence="2" key="1">
    <citation type="journal article" date="2015" name="J. Biotechnol.">
        <title>The structure of the Cyberlindnera jadinii genome and its relation to Candida utilis analyzed by the occurrence of single nucleotide polymorphisms.</title>
        <authorList>
            <person name="Rupp O."/>
            <person name="Brinkrolf K."/>
            <person name="Buerth C."/>
            <person name="Kunigo M."/>
            <person name="Schneider J."/>
            <person name="Jaenicke S."/>
            <person name="Goesmann A."/>
            <person name="Puehler A."/>
            <person name="Jaeger K.-E."/>
            <person name="Ernst J.F."/>
        </authorList>
    </citation>
    <scope>NUCLEOTIDE SEQUENCE [LARGE SCALE GENOMIC DNA]</scope>
    <source>
        <strain evidence="2">ATCC 18201 / CBS 1600 / BCRC 20928 / JCM 3617 / NBRC 0987 / NRRL Y-1542</strain>
    </source>
</reference>
<accession>A0A0H5CFV0</accession>
<evidence type="ECO:0000313" key="1">
    <source>
        <dbReference type="EMBL" id="CEP23479.1"/>
    </source>
</evidence>
<protein>
    <submittedName>
        <fullName evidence="1">Uncharacterized protein</fullName>
    </submittedName>
</protein>
<proteinExistence type="predicted"/>
<evidence type="ECO:0000313" key="2">
    <source>
        <dbReference type="Proteomes" id="UP000038830"/>
    </source>
</evidence>
<name>A0A0H5CFV0_CYBJN</name>